<protein>
    <submittedName>
        <fullName evidence="1">Acyl carrier protein</fullName>
    </submittedName>
</protein>
<dbReference type="Gene3D" id="1.10.1200.10">
    <property type="entry name" value="ACP-like"/>
    <property type="match status" value="1"/>
</dbReference>
<dbReference type="OrthoDB" id="2625323at2"/>
<keyword evidence="2" id="KW-1185">Reference proteome</keyword>
<dbReference type="Proteomes" id="UP000280434">
    <property type="component" value="Unassembled WGS sequence"/>
</dbReference>
<name>A0A494XY08_9BURK</name>
<proteinExistence type="predicted"/>
<dbReference type="RefSeq" id="WP_121275353.1">
    <property type="nucleotide sequence ID" value="NZ_RBZV01000001.1"/>
</dbReference>
<organism evidence="1 2">
    <name type="scientific">Trinickia fusca</name>
    <dbReference type="NCBI Taxonomy" id="2419777"/>
    <lineage>
        <taxon>Bacteria</taxon>
        <taxon>Pseudomonadati</taxon>
        <taxon>Pseudomonadota</taxon>
        <taxon>Betaproteobacteria</taxon>
        <taxon>Burkholderiales</taxon>
        <taxon>Burkholderiaceae</taxon>
        <taxon>Trinickia</taxon>
    </lineage>
</organism>
<comment type="caution">
    <text evidence="1">The sequence shown here is derived from an EMBL/GenBank/DDBJ whole genome shotgun (WGS) entry which is preliminary data.</text>
</comment>
<accession>A0A494XY08</accession>
<sequence length="80" mass="9136">MDHKQRIRHYLSVNIAEPVADDEDIFGKGLVDSLFALQLVDFIQNDFKLTVENEDLDLDNFCSIDAMESFVTRKLTSVVS</sequence>
<evidence type="ECO:0000313" key="2">
    <source>
        <dbReference type="Proteomes" id="UP000280434"/>
    </source>
</evidence>
<evidence type="ECO:0000313" key="1">
    <source>
        <dbReference type="EMBL" id="RKP52453.1"/>
    </source>
</evidence>
<dbReference type="EMBL" id="RBZV01000001">
    <property type="protein sequence ID" value="RKP52453.1"/>
    <property type="molecule type" value="Genomic_DNA"/>
</dbReference>
<dbReference type="SUPFAM" id="SSF47336">
    <property type="entry name" value="ACP-like"/>
    <property type="match status" value="1"/>
</dbReference>
<reference evidence="1 2" key="1">
    <citation type="submission" date="2018-10" db="EMBL/GenBank/DDBJ databases">
        <title>Paraburkholderia sp. 7MK8-2, isolated from soil.</title>
        <authorList>
            <person name="Gao Z.-H."/>
            <person name="Qiu L.-H."/>
        </authorList>
    </citation>
    <scope>NUCLEOTIDE SEQUENCE [LARGE SCALE GENOMIC DNA]</scope>
    <source>
        <strain evidence="1 2">7MK8-2</strain>
    </source>
</reference>
<gene>
    <name evidence="1" type="ORF">D7S89_02730</name>
</gene>
<dbReference type="AlphaFoldDB" id="A0A494XY08"/>
<dbReference type="InterPro" id="IPR036736">
    <property type="entry name" value="ACP-like_sf"/>
</dbReference>